<dbReference type="Pfam" id="PF08275">
    <property type="entry name" value="DNAG_N"/>
    <property type="match status" value="1"/>
</dbReference>
<evidence type="ECO:0000256" key="2">
    <source>
        <dbReference type="ARBA" id="ARBA00022515"/>
    </source>
</evidence>
<dbReference type="Gene3D" id="1.10.860.10">
    <property type="entry name" value="DNAb Helicase, Chain A"/>
    <property type="match status" value="1"/>
</dbReference>
<dbReference type="InterPro" id="IPR037068">
    <property type="entry name" value="DNA_primase_core_N_sf"/>
</dbReference>
<dbReference type="CDD" id="cd03364">
    <property type="entry name" value="TOPRIM_DnaG_primases"/>
    <property type="match status" value="1"/>
</dbReference>
<accession>D0BKM8</accession>
<keyword evidence="1 12" id="KW-0240">DNA-directed RNA polymerase</keyword>
<dbReference type="GO" id="GO:0003899">
    <property type="term" value="F:DNA-directed RNA polymerase activity"/>
    <property type="evidence" value="ECO:0007669"/>
    <property type="project" value="UniProtKB-UniRule"/>
</dbReference>
<evidence type="ECO:0000256" key="6">
    <source>
        <dbReference type="ARBA" id="ARBA00022723"/>
    </source>
</evidence>
<dbReference type="OrthoDB" id="9803773at2"/>
<dbReference type="AlphaFoldDB" id="D0BKM8"/>
<dbReference type="InterPro" id="IPR006295">
    <property type="entry name" value="DNA_primase_DnaG"/>
</dbReference>
<dbReference type="PROSITE" id="PS50880">
    <property type="entry name" value="TOPRIM"/>
    <property type="match status" value="1"/>
</dbReference>
<dbReference type="Pfam" id="PF13155">
    <property type="entry name" value="Toprim_2"/>
    <property type="match status" value="1"/>
</dbReference>
<dbReference type="EMBL" id="ACRF02000013">
    <property type="protein sequence ID" value="EEW93631.1"/>
    <property type="molecule type" value="Genomic_DNA"/>
</dbReference>
<evidence type="ECO:0000259" key="15">
    <source>
        <dbReference type="PROSITE" id="PS50880"/>
    </source>
</evidence>
<evidence type="ECO:0000256" key="10">
    <source>
        <dbReference type="ARBA" id="ARBA00023125"/>
    </source>
</evidence>
<comment type="subunit">
    <text evidence="12">Monomer. Interacts with DnaB.</text>
</comment>
<keyword evidence="7 12" id="KW-0863">Zinc-finger</keyword>
<comment type="function">
    <text evidence="12 13">RNA polymerase that catalyzes the synthesis of short RNA molecules used as primers for DNA polymerase during DNA replication.</text>
</comment>
<dbReference type="GO" id="GO:0006269">
    <property type="term" value="P:DNA replication, synthesis of primer"/>
    <property type="evidence" value="ECO:0007669"/>
    <property type="project" value="UniProtKB-UniRule"/>
</dbReference>
<dbReference type="PIRSF" id="PIRSF002811">
    <property type="entry name" value="DnaG"/>
    <property type="match status" value="1"/>
</dbReference>
<dbReference type="SMART" id="SM00400">
    <property type="entry name" value="ZnF_CHCC"/>
    <property type="match status" value="1"/>
</dbReference>
<dbReference type="InterPro" id="IPR036977">
    <property type="entry name" value="DNA_primase_Znf_CHC2"/>
</dbReference>
<protein>
    <recommendedName>
        <fullName evidence="12 13">DNA primase</fullName>
        <ecNumber evidence="12">2.7.7.101</ecNumber>
    </recommendedName>
</protein>
<dbReference type="SMART" id="SM00493">
    <property type="entry name" value="TOPRIM"/>
    <property type="match status" value="1"/>
</dbReference>
<dbReference type="NCBIfam" id="TIGR01391">
    <property type="entry name" value="dnaG"/>
    <property type="match status" value="1"/>
</dbReference>
<dbReference type="HAMAP" id="MF_00974">
    <property type="entry name" value="DNA_primase_DnaG"/>
    <property type="match status" value="1"/>
</dbReference>
<proteinExistence type="inferred from homology"/>
<feature type="domain" description="Toprim" evidence="15">
    <location>
        <begin position="265"/>
        <end position="347"/>
    </location>
</feature>
<evidence type="ECO:0000256" key="8">
    <source>
        <dbReference type="ARBA" id="ARBA00022833"/>
    </source>
</evidence>
<keyword evidence="5 12" id="KW-0235">DNA replication</keyword>
<sequence length="609" mass="70690">MSQVIPEETLNQIQSQVNIVDIVSQYVSLKKRGKNYFGHCPFHDERTPSFSVTEEKQIYHCFSCGRGGTVFSFISEIEGLSFVESVAKVAELAQIPFENKYLSSRPSVQDTYQPIVAAHEKAAEFYQHVLLQTRGGEKALEYLQHRGYTLETIQTFKMGLALKDRTYVTNLIKQIPLTPQQMEESGLFIARNDDFIDRFYHRIMIPLRNEQGKVIAFSGRILPNDEEMVDEQEAKYLNSSETPIFNKRQFLFNYDLAKSAIRKTGQVVLYEGYMDVIASWQAGAKNGVASMGTSLTKEQIQILSRVANEIIIAYDSDRAGLDATNRAIELLQENSALTISILSLDAGKDPDEFIQQRGAEAYLEQLAHHTESVFQFKKRYFSKQYRLEIEREKVQFLEQMTIELAKISKPIEREFAIKSLADEYGISAELLSSQVNFVQRKFKQQSSHSTGEWTASPMRISQDGPMEVSQKQLLYRLLHSPEAWSYLARENEEFEFPYVDYQQFYILLRSYREQHLEELLVQEFMNFLDESDAVNRNLLSMIEWLEMPEECTEKEIHDLMYFLSKKEDLKQQYQRCMQEMKEAQLSNDATRANQLMMELVNIQKQLKKS</sequence>
<dbReference type="EC" id="2.7.7.101" evidence="12"/>
<dbReference type="Gene3D" id="3.90.580.10">
    <property type="entry name" value="Zinc finger, CHC2-type domain"/>
    <property type="match status" value="1"/>
</dbReference>
<comment type="caution">
    <text evidence="16">The sequence shown here is derived from an EMBL/GenBank/DDBJ whole genome shotgun (WGS) entry which is preliminary data.</text>
</comment>
<keyword evidence="17" id="KW-1185">Reference proteome</keyword>
<organism evidence="16 17">
    <name type="scientific">Granulicatella elegans ATCC 700633</name>
    <dbReference type="NCBI Taxonomy" id="626369"/>
    <lineage>
        <taxon>Bacteria</taxon>
        <taxon>Bacillati</taxon>
        <taxon>Bacillota</taxon>
        <taxon>Bacilli</taxon>
        <taxon>Lactobacillales</taxon>
        <taxon>Carnobacteriaceae</taxon>
        <taxon>Granulicatella</taxon>
    </lineage>
</organism>
<reference evidence="16" key="2">
    <citation type="submission" date="2011-10" db="EMBL/GenBank/DDBJ databases">
        <title>The Genome Sequence of Granulicatella elegans ATCC 700633.</title>
        <authorList>
            <consortium name="The Broad Institute Genome Sequencing Platform"/>
            <consortium name="The Broad Institute Genome Sequencing Center for Infectious Disease"/>
            <person name="Earl A."/>
            <person name="Ward D."/>
            <person name="Feldgarden M."/>
            <person name="Gevers D."/>
            <person name="Sibley C.D."/>
            <person name="Field T.R."/>
            <person name="Grinwis M."/>
            <person name="Eshaghurshan C.S."/>
            <person name="Surette M.G."/>
            <person name="Young S.K."/>
            <person name="Zeng Q."/>
            <person name="Gargeya S."/>
            <person name="Fitzgerald M."/>
            <person name="Haas B."/>
            <person name="Abouelleil A."/>
            <person name="Alvarado L."/>
            <person name="Arachchi H.M."/>
            <person name="Berlin A."/>
            <person name="Brown A."/>
            <person name="Chapman S.B."/>
            <person name="Chen Z."/>
            <person name="Dunbar C."/>
            <person name="Freedman E."/>
            <person name="Gearin G."/>
            <person name="Goldberg J."/>
            <person name="Griggs A."/>
            <person name="Gujja S."/>
            <person name="Heiman D."/>
            <person name="Howarth C."/>
            <person name="Larson L."/>
            <person name="Lui A."/>
            <person name="MacDonald P.J.P."/>
            <person name="Montmayeur A."/>
            <person name="Murphy C."/>
            <person name="Neiman D."/>
            <person name="Pearson M."/>
            <person name="Priest M."/>
            <person name="Roberts A."/>
            <person name="Saif S."/>
            <person name="Shea T."/>
            <person name="Shenoy N."/>
            <person name="Sisk P."/>
            <person name="Stolte C."/>
            <person name="Sykes S."/>
            <person name="Wortman J."/>
            <person name="Nusbaum C."/>
            <person name="Birren B."/>
        </authorList>
    </citation>
    <scope>NUCLEOTIDE SEQUENCE [LARGE SCALE GENOMIC DNA]</scope>
    <source>
        <strain evidence="16">ATCC 700633</strain>
    </source>
</reference>
<feature type="zinc finger region" description="CHC2-type" evidence="12 14">
    <location>
        <begin position="40"/>
        <end position="64"/>
    </location>
</feature>
<dbReference type="FunFam" id="3.90.580.10:FF:000001">
    <property type="entry name" value="DNA primase"/>
    <property type="match status" value="1"/>
</dbReference>
<dbReference type="RefSeq" id="WP_006702787.1">
    <property type="nucleotide sequence ID" value="NZ_KI391971.1"/>
</dbReference>
<dbReference type="InterPro" id="IPR030846">
    <property type="entry name" value="DnaG_bac"/>
</dbReference>
<keyword evidence="4 12" id="KW-0548">Nucleotidyltransferase</keyword>
<dbReference type="InterPro" id="IPR050219">
    <property type="entry name" value="DnaG_primase"/>
</dbReference>
<evidence type="ECO:0000256" key="3">
    <source>
        <dbReference type="ARBA" id="ARBA00022679"/>
    </source>
</evidence>
<dbReference type="InterPro" id="IPR034151">
    <property type="entry name" value="TOPRIM_DnaG_bac"/>
</dbReference>
<dbReference type="SUPFAM" id="SSF56731">
    <property type="entry name" value="DNA primase core"/>
    <property type="match status" value="1"/>
</dbReference>
<dbReference type="STRING" id="626369.HMPREF0446_00513"/>
<name>D0BKM8_9LACT</name>
<evidence type="ECO:0000256" key="7">
    <source>
        <dbReference type="ARBA" id="ARBA00022771"/>
    </source>
</evidence>
<evidence type="ECO:0000313" key="16">
    <source>
        <dbReference type="EMBL" id="EEW93631.1"/>
    </source>
</evidence>
<evidence type="ECO:0000256" key="5">
    <source>
        <dbReference type="ARBA" id="ARBA00022705"/>
    </source>
</evidence>
<comment type="cofactor">
    <cofactor evidence="12 13 14">
        <name>Zn(2+)</name>
        <dbReference type="ChEBI" id="CHEBI:29105"/>
    </cofactor>
    <text evidence="12 13 14">Binds 1 zinc ion per monomer.</text>
</comment>
<dbReference type="HOGENOM" id="CLU_013501_3_3_9"/>
<dbReference type="PANTHER" id="PTHR30313">
    <property type="entry name" value="DNA PRIMASE"/>
    <property type="match status" value="1"/>
</dbReference>
<dbReference type="GO" id="GO:0000428">
    <property type="term" value="C:DNA-directed RNA polymerase complex"/>
    <property type="evidence" value="ECO:0007669"/>
    <property type="project" value="UniProtKB-KW"/>
</dbReference>
<dbReference type="InterPro" id="IPR006171">
    <property type="entry name" value="TOPRIM_dom"/>
</dbReference>
<dbReference type="Proteomes" id="UP000002939">
    <property type="component" value="Unassembled WGS sequence"/>
</dbReference>
<evidence type="ECO:0000256" key="9">
    <source>
        <dbReference type="ARBA" id="ARBA00022842"/>
    </source>
</evidence>
<keyword evidence="9" id="KW-0460">Magnesium</keyword>
<keyword evidence="8 12" id="KW-0862">Zinc</keyword>
<keyword evidence="2 12" id="KW-0639">Primosome</keyword>
<dbReference type="InterPro" id="IPR002694">
    <property type="entry name" value="Znf_CHC2"/>
</dbReference>
<dbReference type="PANTHER" id="PTHR30313:SF2">
    <property type="entry name" value="DNA PRIMASE"/>
    <property type="match status" value="1"/>
</dbReference>
<dbReference type="InterPro" id="IPR013264">
    <property type="entry name" value="DNAG_N"/>
</dbReference>
<dbReference type="Gene3D" id="3.90.980.10">
    <property type="entry name" value="DNA primase, catalytic core, N-terminal domain"/>
    <property type="match status" value="1"/>
</dbReference>
<keyword evidence="11 12" id="KW-0804">Transcription</keyword>
<evidence type="ECO:0000256" key="12">
    <source>
        <dbReference type="HAMAP-Rule" id="MF_00974"/>
    </source>
</evidence>
<evidence type="ECO:0000256" key="14">
    <source>
        <dbReference type="PIRSR" id="PIRSR002811-1"/>
    </source>
</evidence>
<dbReference type="Pfam" id="PF10410">
    <property type="entry name" value="DnaB_bind"/>
    <property type="match status" value="1"/>
</dbReference>
<dbReference type="InterPro" id="IPR019475">
    <property type="entry name" value="DNA_primase_DnaB-bd"/>
</dbReference>
<reference evidence="16" key="1">
    <citation type="submission" date="2009-09" db="EMBL/GenBank/DDBJ databases">
        <authorList>
            <consortium name="The Broad Institute Genome Sequencing Platform"/>
            <person name="Ward D."/>
            <person name="Feldgarden M."/>
            <person name="Earl A."/>
            <person name="Young S.K."/>
            <person name="Zeng Q."/>
            <person name="Koehrsen M."/>
            <person name="Alvarado L."/>
            <person name="Berlin A."/>
            <person name="Bochicchio J."/>
            <person name="Borenstein D."/>
            <person name="Chapman S.B."/>
            <person name="Chen Z."/>
            <person name="Engels R."/>
            <person name="Freedman E."/>
            <person name="Gellesch M."/>
            <person name="Goldberg J."/>
            <person name="Griggs A."/>
            <person name="Gujja S."/>
            <person name="Heilman E."/>
            <person name="Heiman D."/>
            <person name="Hepburn T."/>
            <person name="Howarth C."/>
            <person name="Jen D."/>
            <person name="Larson L."/>
            <person name="Lewis B."/>
            <person name="Mehta T."/>
            <person name="Park D."/>
            <person name="Pearson M."/>
            <person name="Roberts A."/>
            <person name="Saif S."/>
            <person name="Shea T."/>
            <person name="Shenoy N."/>
            <person name="Sisk P."/>
            <person name="Stolte C."/>
            <person name="Sykes S."/>
            <person name="Thomson T."/>
            <person name="Walk T."/>
            <person name="White J."/>
            <person name="Yandava C."/>
            <person name="Sibley C.D."/>
            <person name="Field T.R."/>
            <person name="Grinwis M."/>
            <person name="Eshaghurshan C.S."/>
            <person name="Surette M.G."/>
            <person name="Haas B."/>
            <person name="Nusbaum C."/>
            <person name="Birren B."/>
        </authorList>
    </citation>
    <scope>NUCLEOTIDE SEQUENCE [LARGE SCALE GENOMIC DNA]</scope>
    <source>
        <strain evidence="16">ATCC 700633</strain>
    </source>
</reference>
<dbReference type="SUPFAM" id="SSF57783">
    <property type="entry name" value="Zinc beta-ribbon"/>
    <property type="match status" value="1"/>
</dbReference>
<comment type="similarity">
    <text evidence="12 13">Belongs to the DnaG primase family.</text>
</comment>
<evidence type="ECO:0000313" key="17">
    <source>
        <dbReference type="Proteomes" id="UP000002939"/>
    </source>
</evidence>
<evidence type="ECO:0000256" key="1">
    <source>
        <dbReference type="ARBA" id="ARBA00022478"/>
    </source>
</evidence>
<keyword evidence="10 12" id="KW-0238">DNA-binding</keyword>
<dbReference type="Pfam" id="PF01807">
    <property type="entry name" value="Zn_ribbon_DnaG"/>
    <property type="match status" value="1"/>
</dbReference>
<evidence type="ECO:0000256" key="4">
    <source>
        <dbReference type="ARBA" id="ARBA00022695"/>
    </source>
</evidence>
<keyword evidence="3 12" id="KW-0808">Transferase</keyword>
<dbReference type="GO" id="GO:0008270">
    <property type="term" value="F:zinc ion binding"/>
    <property type="evidence" value="ECO:0007669"/>
    <property type="project" value="UniProtKB-UniRule"/>
</dbReference>
<evidence type="ECO:0000256" key="11">
    <source>
        <dbReference type="ARBA" id="ARBA00023163"/>
    </source>
</evidence>
<keyword evidence="6 12" id="KW-0479">Metal-binding</keyword>
<dbReference type="InterPro" id="IPR016136">
    <property type="entry name" value="DNA_helicase_N/primase_C"/>
</dbReference>
<gene>
    <name evidence="12" type="primary">dnaG</name>
    <name evidence="16" type="ORF">HMPREF0446_00513</name>
</gene>
<evidence type="ECO:0000256" key="13">
    <source>
        <dbReference type="PIRNR" id="PIRNR002811"/>
    </source>
</evidence>
<dbReference type="Gene3D" id="3.40.1360.10">
    <property type="match status" value="1"/>
</dbReference>
<comment type="domain">
    <text evidence="12">Contains an N-terminal zinc-binding domain, a central core domain that contains the primase activity, and a C-terminal DnaB-binding domain.</text>
</comment>
<comment type="catalytic activity">
    <reaction evidence="12">
        <text>ssDNA + n NTP = ssDNA/pppN(pN)n-1 hybrid + (n-1) diphosphate.</text>
        <dbReference type="EC" id="2.7.7.101"/>
    </reaction>
</comment>
<dbReference type="GO" id="GO:0003677">
    <property type="term" value="F:DNA binding"/>
    <property type="evidence" value="ECO:0007669"/>
    <property type="project" value="UniProtKB-KW"/>
</dbReference>
<dbReference type="GO" id="GO:1990077">
    <property type="term" value="C:primosome complex"/>
    <property type="evidence" value="ECO:0007669"/>
    <property type="project" value="UniProtKB-KW"/>
</dbReference>
<dbReference type="GO" id="GO:0005737">
    <property type="term" value="C:cytoplasm"/>
    <property type="evidence" value="ECO:0007669"/>
    <property type="project" value="TreeGrafter"/>
</dbReference>
<dbReference type="eggNOG" id="COG0358">
    <property type="taxonomic scope" value="Bacteria"/>
</dbReference>